<organism evidence="2 3">
    <name type="scientific">Scylla paramamosain</name>
    <name type="common">Mud crab</name>
    <dbReference type="NCBI Taxonomy" id="85552"/>
    <lineage>
        <taxon>Eukaryota</taxon>
        <taxon>Metazoa</taxon>
        <taxon>Ecdysozoa</taxon>
        <taxon>Arthropoda</taxon>
        <taxon>Crustacea</taxon>
        <taxon>Multicrustacea</taxon>
        <taxon>Malacostraca</taxon>
        <taxon>Eumalacostraca</taxon>
        <taxon>Eucarida</taxon>
        <taxon>Decapoda</taxon>
        <taxon>Pleocyemata</taxon>
        <taxon>Brachyura</taxon>
        <taxon>Eubrachyura</taxon>
        <taxon>Portunoidea</taxon>
        <taxon>Portunidae</taxon>
        <taxon>Portuninae</taxon>
        <taxon>Scylla</taxon>
    </lineage>
</organism>
<gene>
    <name evidence="2" type="ORF">O3P69_018648</name>
</gene>
<proteinExistence type="predicted"/>
<feature type="compositionally biased region" description="Gly residues" evidence="1">
    <location>
        <begin position="15"/>
        <end position="30"/>
    </location>
</feature>
<dbReference type="Proteomes" id="UP001487740">
    <property type="component" value="Unassembled WGS sequence"/>
</dbReference>
<dbReference type="AlphaFoldDB" id="A0AAW0T2S1"/>
<name>A0AAW0T2S1_SCYPA</name>
<sequence length="100" mass="10450">MAPHPLHGDPPSRPHGGGGGEGGTAGGGEEGPPQPHSAVAQHRHLLLFYMCHPCCVGTVSTRCLSGSRLQKTGVCEGRMVNQSTLHQLSTPSRTSRCLVM</sequence>
<accession>A0AAW0T2S1</accession>
<evidence type="ECO:0000256" key="1">
    <source>
        <dbReference type="SAM" id="MobiDB-lite"/>
    </source>
</evidence>
<dbReference type="EMBL" id="JARAKH010000040">
    <property type="protein sequence ID" value="KAK8381691.1"/>
    <property type="molecule type" value="Genomic_DNA"/>
</dbReference>
<evidence type="ECO:0000313" key="3">
    <source>
        <dbReference type="Proteomes" id="UP001487740"/>
    </source>
</evidence>
<comment type="caution">
    <text evidence="2">The sequence shown here is derived from an EMBL/GenBank/DDBJ whole genome shotgun (WGS) entry which is preliminary data.</text>
</comment>
<reference evidence="2 3" key="1">
    <citation type="submission" date="2023-03" db="EMBL/GenBank/DDBJ databases">
        <title>High-quality genome of Scylla paramamosain provides insights in environmental adaptation.</title>
        <authorList>
            <person name="Zhang L."/>
        </authorList>
    </citation>
    <scope>NUCLEOTIDE SEQUENCE [LARGE SCALE GENOMIC DNA]</scope>
    <source>
        <strain evidence="2">LZ_2023a</strain>
        <tissue evidence="2">Muscle</tissue>
    </source>
</reference>
<evidence type="ECO:0000313" key="2">
    <source>
        <dbReference type="EMBL" id="KAK8381691.1"/>
    </source>
</evidence>
<feature type="region of interest" description="Disordered" evidence="1">
    <location>
        <begin position="1"/>
        <end position="38"/>
    </location>
</feature>
<feature type="compositionally biased region" description="Basic and acidic residues" evidence="1">
    <location>
        <begin position="1"/>
        <end position="12"/>
    </location>
</feature>
<protein>
    <submittedName>
        <fullName evidence="2">Uncharacterized protein</fullName>
    </submittedName>
</protein>
<dbReference type="EMBL" id="JARAKH010000040">
    <property type="protein sequence ID" value="KAK8381690.1"/>
    <property type="molecule type" value="Genomic_DNA"/>
</dbReference>
<keyword evidence="3" id="KW-1185">Reference proteome</keyword>